<proteinExistence type="predicted"/>
<organism evidence="1 2">
    <name type="scientific">Longimicrobium terrae</name>
    <dbReference type="NCBI Taxonomy" id="1639882"/>
    <lineage>
        <taxon>Bacteria</taxon>
        <taxon>Pseudomonadati</taxon>
        <taxon>Gemmatimonadota</taxon>
        <taxon>Longimicrobiia</taxon>
        <taxon>Longimicrobiales</taxon>
        <taxon>Longimicrobiaceae</taxon>
        <taxon>Longimicrobium</taxon>
    </lineage>
</organism>
<comment type="caution">
    <text evidence="1">The sequence shown here is derived from an EMBL/GenBank/DDBJ whole genome shotgun (WGS) entry which is preliminary data.</text>
</comment>
<sequence length="44" mass="4975">MKSESSVLFVVGKLGKNDRRMMVLEEKTPPPIPGPFELRAVFSR</sequence>
<accession>A0A841H586</accession>
<dbReference type="Proteomes" id="UP000582837">
    <property type="component" value="Unassembled WGS sequence"/>
</dbReference>
<evidence type="ECO:0000313" key="2">
    <source>
        <dbReference type="Proteomes" id="UP000582837"/>
    </source>
</evidence>
<keyword evidence="2" id="KW-1185">Reference proteome</keyword>
<dbReference type="EMBL" id="JACHIA010000022">
    <property type="protein sequence ID" value="MBB6073210.1"/>
    <property type="molecule type" value="Genomic_DNA"/>
</dbReference>
<reference evidence="1 2" key="1">
    <citation type="submission" date="2020-08" db="EMBL/GenBank/DDBJ databases">
        <title>Genomic Encyclopedia of Type Strains, Phase IV (KMG-IV): sequencing the most valuable type-strain genomes for metagenomic binning, comparative biology and taxonomic classification.</title>
        <authorList>
            <person name="Goeker M."/>
        </authorList>
    </citation>
    <scope>NUCLEOTIDE SEQUENCE [LARGE SCALE GENOMIC DNA]</scope>
    <source>
        <strain evidence="1 2">DSM 29007</strain>
    </source>
</reference>
<evidence type="ECO:0000313" key="1">
    <source>
        <dbReference type="EMBL" id="MBB6073210.1"/>
    </source>
</evidence>
<protein>
    <submittedName>
        <fullName evidence="1">Uncharacterized protein</fullName>
    </submittedName>
</protein>
<dbReference type="AlphaFoldDB" id="A0A841H586"/>
<name>A0A841H586_9BACT</name>
<gene>
    <name evidence="1" type="ORF">HNQ61_004877</name>
</gene>
<dbReference type="RefSeq" id="WP_276510319.1">
    <property type="nucleotide sequence ID" value="NZ_JABDTL010000002.1"/>
</dbReference>